<accession>A0A5C5UWD3</accession>
<gene>
    <name evidence="1" type="ORF">Enr8_41980</name>
</gene>
<reference evidence="1 2" key="1">
    <citation type="submission" date="2019-02" db="EMBL/GenBank/DDBJ databases">
        <title>Deep-cultivation of Planctomycetes and their phenomic and genomic characterization uncovers novel biology.</title>
        <authorList>
            <person name="Wiegand S."/>
            <person name="Jogler M."/>
            <person name="Boedeker C."/>
            <person name="Pinto D."/>
            <person name="Vollmers J."/>
            <person name="Rivas-Marin E."/>
            <person name="Kohn T."/>
            <person name="Peeters S.H."/>
            <person name="Heuer A."/>
            <person name="Rast P."/>
            <person name="Oberbeckmann S."/>
            <person name="Bunk B."/>
            <person name="Jeske O."/>
            <person name="Meyerdierks A."/>
            <person name="Storesund J.E."/>
            <person name="Kallscheuer N."/>
            <person name="Luecker S."/>
            <person name="Lage O.M."/>
            <person name="Pohl T."/>
            <person name="Merkel B.J."/>
            <person name="Hornburger P."/>
            <person name="Mueller R.-W."/>
            <person name="Bruemmer F."/>
            <person name="Labrenz M."/>
            <person name="Spormann A.M."/>
            <person name="Op Den Camp H."/>
            <person name="Overmann J."/>
            <person name="Amann R."/>
            <person name="Jetten M.S.M."/>
            <person name="Mascher T."/>
            <person name="Medema M.H."/>
            <person name="Devos D.P."/>
            <person name="Kaster A.-K."/>
            <person name="Ovreas L."/>
            <person name="Rohde M."/>
            <person name="Galperin M.Y."/>
            <person name="Jogler C."/>
        </authorList>
    </citation>
    <scope>NUCLEOTIDE SEQUENCE [LARGE SCALE GENOMIC DNA]</scope>
    <source>
        <strain evidence="1 2">Enr8</strain>
    </source>
</reference>
<dbReference type="RefSeq" id="WP_146435318.1">
    <property type="nucleotide sequence ID" value="NZ_SJPF01000005.1"/>
</dbReference>
<dbReference type="Proteomes" id="UP000318878">
    <property type="component" value="Unassembled WGS sequence"/>
</dbReference>
<proteinExistence type="predicted"/>
<organism evidence="1 2">
    <name type="scientific">Blastopirellula retiformator</name>
    <dbReference type="NCBI Taxonomy" id="2527970"/>
    <lineage>
        <taxon>Bacteria</taxon>
        <taxon>Pseudomonadati</taxon>
        <taxon>Planctomycetota</taxon>
        <taxon>Planctomycetia</taxon>
        <taxon>Pirellulales</taxon>
        <taxon>Pirellulaceae</taxon>
        <taxon>Blastopirellula</taxon>
    </lineage>
</organism>
<evidence type="ECO:0000313" key="1">
    <source>
        <dbReference type="EMBL" id="TWT30676.1"/>
    </source>
</evidence>
<dbReference type="AlphaFoldDB" id="A0A5C5UWD3"/>
<protein>
    <submittedName>
        <fullName evidence="1">Uncharacterized protein</fullName>
    </submittedName>
</protein>
<evidence type="ECO:0000313" key="2">
    <source>
        <dbReference type="Proteomes" id="UP000318878"/>
    </source>
</evidence>
<sequence>MYSSQVFAAKEFCMVKKSSEKQQPKKRKPNERWPFTSADVRRWSKNLRKLSVALDEIAKDMDRADIDVVLGIVASLESKPKELKNTISKHIRDVVKDAGEERAVHLARNIDLELEFAPSDFGEIHES</sequence>
<dbReference type="EMBL" id="SJPF01000005">
    <property type="protein sequence ID" value="TWT30676.1"/>
    <property type="molecule type" value="Genomic_DNA"/>
</dbReference>
<keyword evidence="2" id="KW-1185">Reference proteome</keyword>
<comment type="caution">
    <text evidence="1">The sequence shown here is derived from an EMBL/GenBank/DDBJ whole genome shotgun (WGS) entry which is preliminary data.</text>
</comment>
<name>A0A5C5UWD3_9BACT</name>